<sequence>MTRYPPQGPPPSGGFQSGDPYGHQQPQYNQSEPNYGAYNSGEGQAYGQAPGYQQTQEYGGEAPGSAQSYYGSNQQAYQQYPAEHYSGYNEQQYQTGPPPGVPHQQSPHMQSPAPPSYGGQQSPQMQSPPTYAGQQYPTQQYPPYAQQYPSQPLAYGGQSGDGVAAFRTHFDQPHGPIDPATAGQQALPPGATDEGEDRGIMGAVAGGAAGAYGGHKVNHGILGGIGGAVAGSMLEDAYKKHNKPEKEKKQKQRRGSHSSSSSSDSSDSEKHHHHHHHESRDAPIVVVAGNFHASSRDIRLEGPRCTLVAECADTQGHFRSSNLDLNDCFTNSNGRLCWARGGNFASSARHIRLADGGNALEAELGDGRGGWQYNKVWLNERITNEDGRLAML</sequence>
<feature type="compositionally biased region" description="Pro residues" evidence="1">
    <location>
        <begin position="1"/>
        <end position="12"/>
    </location>
</feature>
<dbReference type="InterPro" id="IPR008816">
    <property type="entry name" value="Gly_zipper_2TM_dom"/>
</dbReference>
<keyword evidence="4" id="KW-1185">Reference proteome</keyword>
<dbReference type="Pfam" id="PF05433">
    <property type="entry name" value="Rick_17kDa_Anti"/>
    <property type="match status" value="1"/>
</dbReference>
<dbReference type="Pfam" id="PF08881">
    <property type="entry name" value="CVNH"/>
    <property type="match status" value="1"/>
</dbReference>
<dbReference type="PANTHER" id="PTHR37014:SF8">
    <property type="entry name" value="RICH PROTEIN, PUTATIVE (AFU_ORTHOLOGUE AFUA_7G04870)-RELATED"/>
    <property type="match status" value="1"/>
</dbReference>
<gene>
    <name evidence="3" type="ORF">LTR36_003566</name>
</gene>
<accession>A0AAV9JI23</accession>
<organism evidence="3 4">
    <name type="scientific">Oleoguttula mirabilis</name>
    <dbReference type="NCBI Taxonomy" id="1507867"/>
    <lineage>
        <taxon>Eukaryota</taxon>
        <taxon>Fungi</taxon>
        <taxon>Dikarya</taxon>
        <taxon>Ascomycota</taxon>
        <taxon>Pezizomycotina</taxon>
        <taxon>Dothideomycetes</taxon>
        <taxon>Dothideomycetidae</taxon>
        <taxon>Mycosphaerellales</taxon>
        <taxon>Teratosphaeriaceae</taxon>
        <taxon>Oleoguttula</taxon>
    </lineage>
</organism>
<feature type="region of interest" description="Disordered" evidence="1">
    <location>
        <begin position="240"/>
        <end position="284"/>
    </location>
</feature>
<feature type="compositionally biased region" description="Low complexity" evidence="1">
    <location>
        <begin position="41"/>
        <end position="54"/>
    </location>
</feature>
<dbReference type="InterPro" id="IPR011058">
    <property type="entry name" value="Cyanovirin-N"/>
</dbReference>
<evidence type="ECO:0000259" key="2">
    <source>
        <dbReference type="SMART" id="SM01111"/>
    </source>
</evidence>
<feature type="compositionally biased region" description="Low complexity" evidence="1">
    <location>
        <begin position="116"/>
        <end position="152"/>
    </location>
</feature>
<dbReference type="PANTHER" id="PTHR37014">
    <property type="entry name" value="EXPRESSION LETHALITY PROTEIN HEL10, PUTATIVE (AFU_ORTHOLOGUE AFUA_1G06580)-RELATED"/>
    <property type="match status" value="1"/>
</dbReference>
<name>A0AAV9JI23_9PEZI</name>
<dbReference type="Gene3D" id="2.30.60.10">
    <property type="entry name" value="Cyanovirin-N"/>
    <property type="match status" value="1"/>
</dbReference>
<protein>
    <recommendedName>
        <fullName evidence="2">Cyanovirin-N domain-containing protein</fullName>
    </recommendedName>
</protein>
<dbReference type="SMART" id="SM01111">
    <property type="entry name" value="CVNH"/>
    <property type="match status" value="1"/>
</dbReference>
<dbReference type="SUPFAM" id="SSF51322">
    <property type="entry name" value="Cyanovirin-N"/>
    <property type="match status" value="1"/>
</dbReference>
<dbReference type="EMBL" id="JAVFHQ010000021">
    <property type="protein sequence ID" value="KAK4545015.1"/>
    <property type="molecule type" value="Genomic_DNA"/>
</dbReference>
<reference evidence="3 4" key="1">
    <citation type="submission" date="2021-11" db="EMBL/GenBank/DDBJ databases">
        <title>Black yeast isolated from Biological Soil Crust.</title>
        <authorList>
            <person name="Kurbessoian T."/>
        </authorList>
    </citation>
    <scope>NUCLEOTIDE SEQUENCE [LARGE SCALE GENOMIC DNA]</scope>
    <source>
        <strain evidence="3 4">CCFEE 5522</strain>
    </source>
</reference>
<dbReference type="InterPro" id="IPR036673">
    <property type="entry name" value="Cyanovirin-N_sf"/>
</dbReference>
<feature type="region of interest" description="Disordered" evidence="1">
    <location>
        <begin position="1"/>
        <end position="199"/>
    </location>
</feature>
<evidence type="ECO:0000313" key="3">
    <source>
        <dbReference type="EMBL" id="KAK4545015.1"/>
    </source>
</evidence>
<proteinExistence type="predicted"/>
<feature type="domain" description="Cyanovirin-N" evidence="2">
    <location>
        <begin position="290"/>
        <end position="391"/>
    </location>
</feature>
<feature type="compositionally biased region" description="Polar residues" evidence="1">
    <location>
        <begin position="24"/>
        <end position="33"/>
    </location>
</feature>
<dbReference type="Proteomes" id="UP001324427">
    <property type="component" value="Unassembled WGS sequence"/>
</dbReference>
<evidence type="ECO:0000256" key="1">
    <source>
        <dbReference type="SAM" id="MobiDB-lite"/>
    </source>
</evidence>
<evidence type="ECO:0000313" key="4">
    <source>
        <dbReference type="Proteomes" id="UP001324427"/>
    </source>
</evidence>
<feature type="compositionally biased region" description="Polar residues" evidence="1">
    <location>
        <begin position="65"/>
        <end position="78"/>
    </location>
</feature>
<dbReference type="AlphaFoldDB" id="A0AAV9JI23"/>
<comment type="caution">
    <text evidence="3">The sequence shown here is derived from an EMBL/GenBank/DDBJ whole genome shotgun (WGS) entry which is preliminary data.</text>
</comment>